<accession>A0A6N6RLH6</accession>
<dbReference type="PANTHER" id="PTHR34989:SF1">
    <property type="entry name" value="PROTEIN HDED"/>
    <property type="match status" value="1"/>
</dbReference>
<keyword evidence="2" id="KW-0812">Transmembrane</keyword>
<name>A0A6N6RLH6_9FLAO</name>
<evidence type="ECO:0000256" key="1">
    <source>
        <dbReference type="SAM" id="MobiDB-lite"/>
    </source>
</evidence>
<evidence type="ECO:0000256" key="2">
    <source>
        <dbReference type="SAM" id="Phobius"/>
    </source>
</evidence>
<feature type="transmembrane region" description="Helical" evidence="2">
    <location>
        <begin position="145"/>
        <end position="163"/>
    </location>
</feature>
<dbReference type="InterPro" id="IPR052712">
    <property type="entry name" value="Acid_resist_chaperone_HdeD"/>
</dbReference>
<evidence type="ECO:0008006" key="5">
    <source>
        <dbReference type="Google" id="ProtNLM"/>
    </source>
</evidence>
<evidence type="ECO:0000313" key="4">
    <source>
        <dbReference type="Proteomes" id="UP000468650"/>
    </source>
</evidence>
<dbReference type="OrthoDB" id="7059775at2"/>
<feature type="transmembrane region" description="Helical" evidence="2">
    <location>
        <begin position="40"/>
        <end position="60"/>
    </location>
</feature>
<dbReference type="Proteomes" id="UP000468650">
    <property type="component" value="Unassembled WGS sequence"/>
</dbReference>
<feature type="region of interest" description="Disordered" evidence="1">
    <location>
        <begin position="179"/>
        <end position="199"/>
    </location>
</feature>
<organism evidence="3 4">
    <name type="scientific">Phaeocystidibacter luteus</name>
    <dbReference type="NCBI Taxonomy" id="911197"/>
    <lineage>
        <taxon>Bacteria</taxon>
        <taxon>Pseudomonadati</taxon>
        <taxon>Bacteroidota</taxon>
        <taxon>Flavobacteriia</taxon>
        <taxon>Flavobacteriales</taxon>
        <taxon>Phaeocystidibacteraceae</taxon>
        <taxon>Phaeocystidibacter</taxon>
    </lineage>
</organism>
<feature type="transmembrane region" description="Helical" evidence="2">
    <location>
        <begin position="67"/>
        <end position="86"/>
    </location>
</feature>
<feature type="transmembrane region" description="Helical" evidence="2">
    <location>
        <begin position="121"/>
        <end position="139"/>
    </location>
</feature>
<feature type="compositionally biased region" description="Polar residues" evidence="1">
    <location>
        <begin position="185"/>
        <end position="199"/>
    </location>
</feature>
<keyword evidence="2" id="KW-0472">Membrane</keyword>
<dbReference type="PANTHER" id="PTHR34989">
    <property type="entry name" value="PROTEIN HDED"/>
    <property type="match status" value="1"/>
</dbReference>
<proteinExistence type="predicted"/>
<gene>
    <name evidence="3" type="ORF">F8C67_01365</name>
</gene>
<protein>
    <recommendedName>
        <fullName evidence="5">HdeD family acid-resistance protein</fullName>
    </recommendedName>
</protein>
<feature type="transmembrane region" description="Helical" evidence="2">
    <location>
        <begin position="7"/>
        <end position="28"/>
    </location>
</feature>
<dbReference type="GO" id="GO:0005886">
    <property type="term" value="C:plasma membrane"/>
    <property type="evidence" value="ECO:0007669"/>
    <property type="project" value="TreeGrafter"/>
</dbReference>
<dbReference type="EMBL" id="WBVO01000001">
    <property type="protein sequence ID" value="KAB2814411.1"/>
    <property type="molecule type" value="Genomic_DNA"/>
</dbReference>
<keyword evidence="2" id="KW-1133">Transmembrane helix</keyword>
<reference evidence="3 4" key="1">
    <citation type="submission" date="2019-09" db="EMBL/GenBank/DDBJ databases">
        <title>Genomes of family Cryomorphaceae.</title>
        <authorList>
            <person name="Bowman J.P."/>
        </authorList>
    </citation>
    <scope>NUCLEOTIDE SEQUENCE [LARGE SCALE GENOMIC DNA]</scope>
    <source>
        <strain evidence="3 4">LMG 25704</strain>
    </source>
</reference>
<feature type="transmembrane region" description="Helical" evidence="2">
    <location>
        <begin position="92"/>
        <end position="114"/>
    </location>
</feature>
<dbReference type="RefSeq" id="WP_151665991.1">
    <property type="nucleotide sequence ID" value="NZ_WBVO01000001.1"/>
</dbReference>
<evidence type="ECO:0000313" key="3">
    <source>
        <dbReference type="EMBL" id="KAB2814411.1"/>
    </source>
</evidence>
<keyword evidence="4" id="KW-1185">Reference proteome</keyword>
<sequence length="199" mass="21823">MFKQFARYWWLLTVFGALLIGLGGMMLVNDEFGLAELLRYLAFVLVGMGVFTALVNVALAKTNSSDWRWYAVAAAELIMGIVILMNGEWAEAKFIMMIAIWSLIMGLYLLYVGLKESSRSVVVLLSGVVSVIFAGLILFDSVDDSQLHLLVGLYAILLGVYLGNGSLKIRGYNQKVQAEAPSKPAEQSDNAQVSTEKDA</sequence>
<dbReference type="AlphaFoldDB" id="A0A6N6RLH6"/>
<comment type="caution">
    <text evidence="3">The sequence shown here is derived from an EMBL/GenBank/DDBJ whole genome shotgun (WGS) entry which is preliminary data.</text>
</comment>